<proteinExistence type="predicted"/>
<reference evidence="2 3" key="1">
    <citation type="journal article" date="2017" name="Genome Biol. Evol.">
        <title>Comparative Genomic Analysis Identifies a Campylobacter Clade Deficient in Selenium Metabolism.</title>
        <authorList>
            <person name="Miller W.G."/>
            <person name="Yee E."/>
            <person name="Lopes B.S."/>
            <person name="Chapman M.H."/>
            <person name="Huynh S."/>
            <person name="Bono J.L."/>
            <person name="Parker C.T."/>
            <person name="Strachan N.J.C."/>
            <person name="Forbes K.J."/>
        </authorList>
    </citation>
    <scope>NUCLEOTIDE SEQUENCE [LARGE SCALE GENOMIC DNA]</scope>
    <source>
        <strain evidence="2 3">RM8964</strain>
    </source>
</reference>
<accession>A0A1X9T025</accession>
<evidence type="ECO:0000313" key="3">
    <source>
        <dbReference type="Proteomes" id="UP000194265"/>
    </source>
</evidence>
<gene>
    <name evidence="2" type="ORF">CVIC8964_0389</name>
</gene>
<evidence type="ECO:0000313" key="2">
    <source>
        <dbReference type="EMBL" id="ARR01823.1"/>
    </source>
</evidence>
<name>A0A1X9T025_9BACT</name>
<dbReference type="Proteomes" id="UP000194265">
    <property type="component" value="Chromosome"/>
</dbReference>
<dbReference type="AlphaFoldDB" id="A0A1X9T025"/>
<evidence type="ECO:0000256" key="1">
    <source>
        <dbReference type="SAM" id="Coils"/>
    </source>
</evidence>
<feature type="coiled-coil region" evidence="1">
    <location>
        <begin position="14"/>
        <end position="52"/>
    </location>
</feature>
<dbReference type="STRING" id="1660074.CVIC8964_0389"/>
<sequence>MDIINYAKYENMNRKQLLKHLKKAKKKYKKLNKKLNKKLKKNNELIEFLMIKIIKARSNKKHKFITWEESKSFKIFKEEFAKMSESERAQLIAEVEAQINRDYDDD</sequence>
<dbReference type="EMBL" id="CP018791">
    <property type="protein sequence ID" value="ARR01823.1"/>
    <property type="molecule type" value="Genomic_DNA"/>
</dbReference>
<keyword evidence="1" id="KW-0175">Coiled coil</keyword>
<protein>
    <submittedName>
        <fullName evidence="2">Uncharacterized protein</fullName>
    </submittedName>
</protein>
<dbReference type="RefSeq" id="WP_086333424.1">
    <property type="nucleotide sequence ID" value="NZ_CP018791.1"/>
</dbReference>
<organism evidence="2 3">
    <name type="scientific">Campylobacter vicugnae</name>
    <dbReference type="NCBI Taxonomy" id="1660076"/>
    <lineage>
        <taxon>Bacteria</taxon>
        <taxon>Pseudomonadati</taxon>
        <taxon>Campylobacterota</taxon>
        <taxon>Epsilonproteobacteria</taxon>
        <taxon>Campylobacterales</taxon>
        <taxon>Campylobacteraceae</taxon>
        <taxon>Campylobacter</taxon>
    </lineage>
</organism>